<evidence type="ECO:0000256" key="1">
    <source>
        <dbReference type="ARBA" id="ARBA00022614"/>
    </source>
</evidence>
<feature type="compositionally biased region" description="Basic and acidic residues" evidence="3">
    <location>
        <begin position="590"/>
        <end position="599"/>
    </location>
</feature>
<keyword evidence="1" id="KW-0433">Leucine-rich repeat</keyword>
<protein>
    <recommendedName>
        <fullName evidence="8">L domain-like protein</fullName>
    </recommendedName>
</protein>
<dbReference type="STRING" id="1754190.A0A1Y2FRF7"/>
<keyword evidence="2" id="KW-0677">Repeat</keyword>
<evidence type="ECO:0000256" key="3">
    <source>
        <dbReference type="SAM" id="MobiDB-lite"/>
    </source>
</evidence>
<evidence type="ECO:0000313" key="6">
    <source>
        <dbReference type="EMBL" id="ORY86568.1"/>
    </source>
</evidence>
<dbReference type="InterPro" id="IPR001611">
    <property type="entry name" value="Leu-rich_rpt"/>
</dbReference>
<dbReference type="InterPro" id="IPR032675">
    <property type="entry name" value="LRR_dom_sf"/>
</dbReference>
<accession>A0A1Y2FRF7</accession>
<feature type="region of interest" description="Disordered" evidence="3">
    <location>
        <begin position="590"/>
        <end position="609"/>
    </location>
</feature>
<proteinExistence type="predicted"/>
<dbReference type="Gene3D" id="3.80.10.10">
    <property type="entry name" value="Ribonuclease Inhibitor"/>
    <property type="match status" value="1"/>
</dbReference>
<dbReference type="SUPFAM" id="SSF52058">
    <property type="entry name" value="L domain-like"/>
    <property type="match status" value="1"/>
</dbReference>
<keyword evidence="4" id="KW-1133">Transmembrane helix</keyword>
<dbReference type="PROSITE" id="PS51450">
    <property type="entry name" value="LRR"/>
    <property type="match status" value="1"/>
</dbReference>
<dbReference type="Proteomes" id="UP000193920">
    <property type="component" value="Unassembled WGS sequence"/>
</dbReference>
<feature type="chain" id="PRO_5012530920" description="L domain-like protein" evidence="5">
    <location>
        <begin position="21"/>
        <end position="609"/>
    </location>
</feature>
<evidence type="ECO:0008006" key="8">
    <source>
        <dbReference type="Google" id="ProtNLM"/>
    </source>
</evidence>
<evidence type="ECO:0000256" key="5">
    <source>
        <dbReference type="SAM" id="SignalP"/>
    </source>
</evidence>
<reference evidence="6 7" key="1">
    <citation type="submission" date="2016-08" db="EMBL/GenBank/DDBJ databases">
        <title>A Parts List for Fungal Cellulosomes Revealed by Comparative Genomics.</title>
        <authorList>
            <consortium name="DOE Joint Genome Institute"/>
            <person name="Haitjema C.H."/>
            <person name="Gilmore S.P."/>
            <person name="Henske J.K."/>
            <person name="Solomon K.V."/>
            <person name="De Groot R."/>
            <person name="Kuo A."/>
            <person name="Mondo S.J."/>
            <person name="Salamov A.A."/>
            <person name="Labutti K."/>
            <person name="Zhao Z."/>
            <person name="Chiniquy J."/>
            <person name="Barry K."/>
            <person name="Brewer H.M."/>
            <person name="Purvine S.O."/>
            <person name="Wright A.T."/>
            <person name="Boxma B."/>
            <person name="Van Alen T."/>
            <person name="Hackstein J.H."/>
            <person name="Baker S.E."/>
            <person name="Grigoriev I.V."/>
            <person name="O'Malley M.A."/>
        </authorList>
    </citation>
    <scope>NUCLEOTIDE SEQUENCE [LARGE SCALE GENOMIC DNA]</scope>
    <source>
        <strain evidence="6 7">G1</strain>
    </source>
</reference>
<evidence type="ECO:0000313" key="7">
    <source>
        <dbReference type="Proteomes" id="UP000193920"/>
    </source>
</evidence>
<evidence type="ECO:0000256" key="2">
    <source>
        <dbReference type="ARBA" id="ARBA00022737"/>
    </source>
</evidence>
<dbReference type="SMART" id="SM00365">
    <property type="entry name" value="LRR_SD22"/>
    <property type="match status" value="2"/>
</dbReference>
<organism evidence="6 7">
    <name type="scientific">Neocallimastix californiae</name>
    <dbReference type="NCBI Taxonomy" id="1754190"/>
    <lineage>
        <taxon>Eukaryota</taxon>
        <taxon>Fungi</taxon>
        <taxon>Fungi incertae sedis</taxon>
        <taxon>Chytridiomycota</taxon>
        <taxon>Chytridiomycota incertae sedis</taxon>
        <taxon>Neocallimastigomycetes</taxon>
        <taxon>Neocallimastigales</taxon>
        <taxon>Neocallimastigaceae</taxon>
        <taxon>Neocallimastix</taxon>
    </lineage>
</organism>
<dbReference type="SMART" id="SM00369">
    <property type="entry name" value="LRR_TYP"/>
    <property type="match status" value="3"/>
</dbReference>
<dbReference type="EMBL" id="MCOG01000002">
    <property type="protein sequence ID" value="ORY86568.1"/>
    <property type="molecule type" value="Genomic_DNA"/>
</dbReference>
<dbReference type="AlphaFoldDB" id="A0A1Y2FRF7"/>
<feature type="signal peptide" evidence="5">
    <location>
        <begin position="1"/>
        <end position="20"/>
    </location>
</feature>
<dbReference type="PANTHER" id="PTHR48051:SF1">
    <property type="entry name" value="RAS SUPPRESSOR PROTEIN 1"/>
    <property type="match status" value="1"/>
</dbReference>
<keyword evidence="4" id="KW-0472">Membrane</keyword>
<dbReference type="InterPro" id="IPR003591">
    <property type="entry name" value="Leu-rich_rpt_typical-subtyp"/>
</dbReference>
<comment type="caution">
    <text evidence="6">The sequence shown here is derived from an EMBL/GenBank/DDBJ whole genome shotgun (WGS) entry which is preliminary data.</text>
</comment>
<feature type="transmembrane region" description="Helical" evidence="4">
    <location>
        <begin position="287"/>
        <end position="308"/>
    </location>
</feature>
<dbReference type="GO" id="GO:0005737">
    <property type="term" value="C:cytoplasm"/>
    <property type="evidence" value="ECO:0007669"/>
    <property type="project" value="TreeGrafter"/>
</dbReference>
<dbReference type="InterPro" id="IPR050216">
    <property type="entry name" value="LRR_domain-containing"/>
</dbReference>
<keyword evidence="4" id="KW-0812">Transmembrane</keyword>
<dbReference type="OrthoDB" id="1517790at2759"/>
<name>A0A1Y2FRF7_9FUNG</name>
<evidence type="ECO:0000256" key="4">
    <source>
        <dbReference type="SAM" id="Phobius"/>
    </source>
</evidence>
<keyword evidence="7" id="KW-1185">Reference proteome</keyword>
<dbReference type="PANTHER" id="PTHR48051">
    <property type="match status" value="1"/>
</dbReference>
<sequence length="609" mass="69232">MKNNTFYLFILLLKICFTLSQQALTLQQQSCDNVTNTINEVSINFLNLKKPLDYKNYPILPDLNYCLNYVNVDESGSYPNILFQPKIEKIRIYNSNYTVFNKEIESLQNLKILQIKTCKLKNFPYQLQNLKNLEEFELSFNHLKDFMNIPPNLESLELENAEVGSIDIDILKDLTYLGLRSNPIKNIDNMFEEITNKLPKLTELNLSKDTVSVIPKSIKNLTNLKSLNLEENKIMVIPDELYSLSLDTVYAFKRKSKFNGSFKFNHVEDCTIENSNICFQNESENKLIIISLIIAIVLLLIFIIYFFFYNKNKNQPIFIKDENNATYAYTNNEKSREYINELNVSNSDIKEKELKADDSLIEKRNISNNYEKNLNENNSYISQPEQAYITNLNGNNNMNNNVIINSQLSPQLSAQLSPQLNSQLNPQLSAQLSSQLSPQLSPQLNGNGNINSNSQLNSQFVGNINGSIMVPQLSHQLINNSGISNLNQPLNPPLINNITGTSFIPQLSPQISGNNSNSNGNPELGIQSLNNGIDQLNNSNLTNMSLMASSSNQSNNMNSTNNLDIDQVRLQAKIQKEMLLAEEMLINKKAKDNSKKDNNDDQLPPYSQL</sequence>
<keyword evidence="5" id="KW-0732">Signal</keyword>
<gene>
    <name evidence="6" type="ORF">LY90DRAFT_696855</name>
</gene>